<dbReference type="SUPFAM" id="SSF69118">
    <property type="entry name" value="AhpD-like"/>
    <property type="match status" value="1"/>
</dbReference>
<comment type="caution">
    <text evidence="1">The sequence shown here is derived from an EMBL/GenBank/DDBJ whole genome shotgun (WGS) entry which is preliminary data.</text>
</comment>
<keyword evidence="1" id="KW-0575">Peroxidase</keyword>
<dbReference type="Gene3D" id="1.20.1290.10">
    <property type="entry name" value="AhpD-like"/>
    <property type="match status" value="1"/>
</dbReference>
<accession>A0A2A4YVF1</accession>
<dbReference type="InterPro" id="IPR029032">
    <property type="entry name" value="AhpD-like"/>
</dbReference>
<reference key="1">
    <citation type="submission" date="2017-08" db="EMBL/GenBank/DDBJ databases">
        <title>A dynamic microbial community with high functional redundancy inhabits the cold, oxic subseafloor aquifer.</title>
        <authorList>
            <person name="Tully B.J."/>
            <person name="Wheat C.G."/>
            <person name="Glazer B.T."/>
            <person name="Huber J.A."/>
        </authorList>
    </citation>
    <scope>NUCLEOTIDE SEQUENCE [LARGE SCALE GENOMIC DNA]</scope>
</reference>
<gene>
    <name evidence="1" type="ORF">COB13_13630</name>
</gene>
<dbReference type="NCBIfam" id="TIGR01926">
    <property type="entry name" value="peroxid_rel"/>
    <property type="match status" value="1"/>
</dbReference>
<dbReference type="PANTHER" id="PTHR35446:SF2">
    <property type="entry name" value="CARBOXYMUCONOLACTONE DECARBOXYLASE-LIKE DOMAIN-CONTAINING PROTEIN"/>
    <property type="match status" value="1"/>
</dbReference>
<organism evidence="1">
    <name type="scientific">OCS116 cluster bacterium</name>
    <dbReference type="NCBI Taxonomy" id="2030921"/>
    <lineage>
        <taxon>Bacteria</taxon>
        <taxon>Pseudomonadati</taxon>
        <taxon>Pseudomonadota</taxon>
        <taxon>Alphaproteobacteria</taxon>
        <taxon>OCS116 cluster</taxon>
    </lineage>
</organism>
<protein>
    <submittedName>
        <fullName evidence="1">Alkylhydroperoxidase</fullName>
    </submittedName>
</protein>
<dbReference type="AlphaFoldDB" id="A0A2A4YVF1"/>
<keyword evidence="1" id="KW-0560">Oxidoreductase</keyword>
<sequence>MAWVKTISVKDATGKLAQLYQRILRPDGDVDNIMKIHSLRPHSLEGHMYIYKYVLHHSGNQIDKWFLEAIGTYTSYLNHCEYCFEHHYKGMERLVADQSKSDAIRNAIIADTIMDAFDAKHVAALNYAKKLTLDMQNIAEQDVINLRNAGWDDGEIVEINQVTAYFSYANRTIVGLGGSLKGDMIGLSPNKSDRPDDWTHD</sequence>
<dbReference type="InterPro" id="IPR010195">
    <property type="entry name" value="Uncharacterised_peroxidase-rel"/>
</dbReference>
<name>A0A2A4YVF1_9PROT</name>
<dbReference type="EMBL" id="NVUS01000021">
    <property type="protein sequence ID" value="PCI98479.1"/>
    <property type="molecule type" value="Genomic_DNA"/>
</dbReference>
<reference evidence="1" key="2">
    <citation type="journal article" date="2018" name="ISME J.">
        <title>A dynamic microbial community with high functional redundancy inhabits the cold, oxic subseafloor aquifer.</title>
        <authorList>
            <person name="Tully B.J."/>
            <person name="Wheat C.G."/>
            <person name="Glazer B.T."/>
            <person name="Huber J.A."/>
        </authorList>
    </citation>
    <scope>NUCLEOTIDE SEQUENCE</scope>
    <source>
        <strain evidence="1">NORP83</strain>
    </source>
</reference>
<dbReference type="GO" id="GO:0004601">
    <property type="term" value="F:peroxidase activity"/>
    <property type="evidence" value="ECO:0007669"/>
    <property type="project" value="UniProtKB-KW"/>
</dbReference>
<dbReference type="PANTHER" id="PTHR35446">
    <property type="entry name" value="SI:CH211-175M2.5"/>
    <property type="match status" value="1"/>
</dbReference>
<proteinExistence type="predicted"/>
<evidence type="ECO:0000313" key="1">
    <source>
        <dbReference type="EMBL" id="PCI98479.1"/>
    </source>
</evidence>